<dbReference type="AlphaFoldDB" id="A0A4Q7VIC2"/>
<dbReference type="Proteomes" id="UP000293562">
    <property type="component" value="Unassembled WGS sequence"/>
</dbReference>
<dbReference type="EMBL" id="SHKN01000001">
    <property type="protein sequence ID" value="RZT95890.1"/>
    <property type="molecule type" value="Genomic_DNA"/>
</dbReference>
<gene>
    <name evidence="1" type="ORF">EV201_0518</name>
</gene>
<evidence type="ECO:0000313" key="1">
    <source>
        <dbReference type="EMBL" id="RZT95890.1"/>
    </source>
</evidence>
<protein>
    <submittedName>
        <fullName evidence="1">Uncharacterized protein</fullName>
    </submittedName>
</protein>
<accession>A0A4Q7VIC2</accession>
<organism evidence="1 2">
    <name type="scientific">Ancylomarina subtilis</name>
    <dbReference type="NCBI Taxonomy" id="1639035"/>
    <lineage>
        <taxon>Bacteria</taxon>
        <taxon>Pseudomonadati</taxon>
        <taxon>Bacteroidota</taxon>
        <taxon>Bacteroidia</taxon>
        <taxon>Marinilabiliales</taxon>
        <taxon>Marinifilaceae</taxon>
        <taxon>Ancylomarina</taxon>
    </lineage>
</organism>
<evidence type="ECO:0000313" key="2">
    <source>
        <dbReference type="Proteomes" id="UP000293562"/>
    </source>
</evidence>
<comment type="caution">
    <text evidence="1">The sequence shown here is derived from an EMBL/GenBank/DDBJ whole genome shotgun (WGS) entry which is preliminary data.</text>
</comment>
<reference evidence="1 2" key="1">
    <citation type="submission" date="2019-02" db="EMBL/GenBank/DDBJ databases">
        <title>Genomic Encyclopedia of Type Strains, Phase IV (KMG-IV): sequencing the most valuable type-strain genomes for metagenomic binning, comparative biology and taxonomic classification.</title>
        <authorList>
            <person name="Goeker M."/>
        </authorList>
    </citation>
    <scope>NUCLEOTIDE SEQUENCE [LARGE SCALE GENOMIC DNA]</scope>
    <source>
        <strain evidence="1 2">DSM 28825</strain>
    </source>
</reference>
<keyword evidence="2" id="KW-1185">Reference proteome</keyword>
<proteinExistence type="predicted"/>
<sequence length="31" mass="3806">MKKKIEMRIRDKIKYFNIGPKRLVSNELENL</sequence>
<name>A0A4Q7VIC2_9BACT</name>